<keyword evidence="2" id="KW-0121">Carboxypeptidase</keyword>
<dbReference type="Gene3D" id="3.30.70.1070">
    <property type="entry name" value="Sporulation related repeat"/>
    <property type="match status" value="1"/>
</dbReference>
<dbReference type="GO" id="GO:0042834">
    <property type="term" value="F:peptidoglycan binding"/>
    <property type="evidence" value="ECO:0007669"/>
    <property type="project" value="InterPro"/>
</dbReference>
<keyword evidence="2" id="KW-0645">Protease</keyword>
<organism evidence="2 3">
    <name type="scientific">Pseudoroseomonas cervicalis ATCC 49957</name>
    <dbReference type="NCBI Taxonomy" id="525371"/>
    <lineage>
        <taxon>Bacteria</taxon>
        <taxon>Pseudomonadati</taxon>
        <taxon>Pseudomonadota</taxon>
        <taxon>Alphaproteobacteria</taxon>
        <taxon>Acetobacterales</taxon>
        <taxon>Roseomonadaceae</taxon>
        <taxon>Roseomonas</taxon>
    </lineage>
</organism>
<dbReference type="SUPFAM" id="SSF110997">
    <property type="entry name" value="Sporulation related repeat"/>
    <property type="match status" value="1"/>
</dbReference>
<reference evidence="2 3" key="1">
    <citation type="submission" date="2010-04" db="EMBL/GenBank/DDBJ databases">
        <authorList>
            <person name="Qin X."/>
            <person name="Bachman B."/>
            <person name="Battles P."/>
            <person name="Bell A."/>
            <person name="Bess C."/>
            <person name="Bickham C."/>
            <person name="Chaboub L."/>
            <person name="Chen D."/>
            <person name="Coyle M."/>
            <person name="Deiros D.R."/>
            <person name="Dinh H."/>
            <person name="Forbes L."/>
            <person name="Fowler G."/>
            <person name="Francisco L."/>
            <person name="Fu Q."/>
            <person name="Gubbala S."/>
            <person name="Hale W."/>
            <person name="Han Y."/>
            <person name="Hemphill L."/>
            <person name="Highlander S.K."/>
            <person name="Hirani K."/>
            <person name="Hogues M."/>
            <person name="Jackson L."/>
            <person name="Jakkamsetti A."/>
            <person name="Javaid M."/>
            <person name="Jiang H."/>
            <person name="Korchina V."/>
            <person name="Kovar C."/>
            <person name="Lara F."/>
            <person name="Lee S."/>
            <person name="Mata R."/>
            <person name="Mathew T."/>
            <person name="Moen C."/>
            <person name="Morales K."/>
            <person name="Munidasa M."/>
            <person name="Nazareth L."/>
            <person name="Ngo R."/>
            <person name="Nguyen L."/>
            <person name="Okwuonu G."/>
            <person name="Ongeri F."/>
            <person name="Patil S."/>
            <person name="Petrosino J."/>
            <person name="Pham C."/>
            <person name="Pham P."/>
            <person name="Pu L.-L."/>
            <person name="Puazo M."/>
            <person name="Raj R."/>
            <person name="Reid J."/>
            <person name="Rouhana J."/>
            <person name="Saada N."/>
            <person name="Shang Y."/>
            <person name="Simmons D."/>
            <person name="Thornton R."/>
            <person name="Warren J."/>
            <person name="Weissenberger G."/>
            <person name="Zhang J."/>
            <person name="Zhang L."/>
            <person name="Zhou C."/>
            <person name="Zhu D."/>
            <person name="Muzny D."/>
            <person name="Worley K."/>
            <person name="Gibbs R."/>
        </authorList>
    </citation>
    <scope>NUCLEOTIDE SEQUENCE [LARGE SCALE GENOMIC DNA]</scope>
    <source>
        <strain evidence="2 3">ATCC 49957</strain>
    </source>
</reference>
<dbReference type="PROSITE" id="PS51724">
    <property type="entry name" value="SPOR"/>
    <property type="match status" value="1"/>
</dbReference>
<dbReference type="InterPro" id="IPR007730">
    <property type="entry name" value="SPOR-like_dom"/>
</dbReference>
<dbReference type="GO" id="GO:0051301">
    <property type="term" value="P:cell division"/>
    <property type="evidence" value="ECO:0007669"/>
    <property type="project" value="UniProtKB-KW"/>
</dbReference>
<dbReference type="InterPro" id="IPR036680">
    <property type="entry name" value="SPOR-like_sf"/>
</dbReference>
<name>D5RK65_9PROT</name>
<dbReference type="AlphaFoldDB" id="D5RK65"/>
<dbReference type="Proteomes" id="UP000005324">
    <property type="component" value="Unassembled WGS sequence"/>
</dbReference>
<dbReference type="EC" id="3.4.16.4" evidence="2"/>
<dbReference type="Pfam" id="PF05036">
    <property type="entry name" value="SPOR"/>
    <property type="match status" value="1"/>
</dbReference>
<proteinExistence type="predicted"/>
<keyword evidence="3" id="KW-1185">Reference proteome</keyword>
<protein>
    <submittedName>
        <fullName evidence="2">Sporulation and cell division repeat protein</fullName>
        <ecNumber evidence="2">3.4.16.4</ecNumber>
    </submittedName>
</protein>
<evidence type="ECO:0000259" key="1">
    <source>
        <dbReference type="PROSITE" id="PS51724"/>
    </source>
</evidence>
<evidence type="ECO:0000313" key="2">
    <source>
        <dbReference type="EMBL" id="EFH12303.1"/>
    </source>
</evidence>
<sequence>AAGAWGVQVGAFGSANLARSAANEARSRIGLGSARPAVESVAQGRNTLYRARVLGLSRESAQSACEKLRSQGACIIVSPDAQG</sequence>
<feature type="non-terminal residue" evidence="2">
    <location>
        <position position="1"/>
    </location>
</feature>
<dbReference type="GO" id="GO:0009002">
    <property type="term" value="F:serine-type D-Ala-D-Ala carboxypeptidase activity"/>
    <property type="evidence" value="ECO:0007669"/>
    <property type="project" value="UniProtKB-EC"/>
</dbReference>
<keyword evidence="2" id="KW-0132">Cell division</keyword>
<dbReference type="RefSeq" id="WP_007006171.1">
    <property type="nucleotide sequence ID" value="NZ_GG770947.1"/>
</dbReference>
<feature type="domain" description="SPOR" evidence="1">
    <location>
        <begin position="1"/>
        <end position="83"/>
    </location>
</feature>
<dbReference type="EMBL" id="ADVL01000247">
    <property type="protein sequence ID" value="EFH12303.1"/>
    <property type="molecule type" value="Genomic_DNA"/>
</dbReference>
<evidence type="ECO:0000313" key="3">
    <source>
        <dbReference type="Proteomes" id="UP000005324"/>
    </source>
</evidence>
<dbReference type="HOGENOM" id="CLU_2548115_0_0_5"/>
<accession>D5RK65</accession>
<gene>
    <name evidence="2" type="primary">dacF</name>
    <name evidence="2" type="ORF">HMPREF0731_1475</name>
</gene>
<keyword evidence="2" id="KW-0131">Cell cycle</keyword>
<comment type="caution">
    <text evidence="2">The sequence shown here is derived from an EMBL/GenBank/DDBJ whole genome shotgun (WGS) entry which is preliminary data.</text>
</comment>
<keyword evidence="2" id="KW-0378">Hydrolase</keyword>